<dbReference type="GO" id="GO:0010181">
    <property type="term" value="F:FMN binding"/>
    <property type="evidence" value="ECO:0007669"/>
    <property type="project" value="InterPro"/>
</dbReference>
<sequence>MSDSTLSGARVCADRFRSVLSHYPTGVVLVTAPPPAPAQPPPAMIVGTFTSVSLDPRLVGFLPAKSSTSWPRIRAAGRFCVNVLAADQQQVCRGFAARDPARWEVPYRLTPAGCPALVDALAWLDCEPAGEVEAGDHWFVTATVRDLAVQRTGPPLVFLRGDYGRCVA</sequence>
<accession>A0A8H9I0S2</accession>
<evidence type="ECO:0000313" key="5">
    <source>
        <dbReference type="EMBL" id="OEV34627.1"/>
    </source>
</evidence>
<dbReference type="AlphaFoldDB" id="A0A1E7N1R6"/>
<evidence type="ECO:0000313" key="4">
    <source>
        <dbReference type="EMBL" id="GGV01674.1"/>
    </source>
</evidence>
<reference evidence="5 6" key="2">
    <citation type="submission" date="2014-07" db="EMBL/GenBank/DDBJ databases">
        <authorList>
            <person name="Zhang J.E."/>
            <person name="Yang H."/>
            <person name="Guo J."/>
            <person name="Deng Z."/>
            <person name="Luo H."/>
            <person name="Luo M."/>
            <person name="Zhao B."/>
        </authorList>
    </citation>
    <scope>NUCLEOTIDE SEQUENCE [LARGE SCALE GENOMIC DNA]</scope>
    <source>
        <strain evidence="5">ATCC 10762</strain>
        <strain evidence="6">ATCC 10762 / DSM 40127 / CCM 3239 / JCM 4008 / LMG 5968 / NBRC 12843 / NCIMB 8234 / A-377</strain>
    </source>
</reference>
<name>A0A1E7N1R6_KITAU</name>
<dbReference type="EMBL" id="JPRF03000043">
    <property type="protein sequence ID" value="OEV34627.1"/>
    <property type="molecule type" value="Genomic_DNA"/>
</dbReference>
<dbReference type="SMART" id="SM00903">
    <property type="entry name" value="Flavin_Reduct"/>
    <property type="match status" value="1"/>
</dbReference>
<comment type="caution">
    <text evidence="5">The sequence shown here is derived from an EMBL/GenBank/DDBJ whole genome shotgun (WGS) entry which is preliminary data.</text>
</comment>
<dbReference type="OrthoDB" id="9792858at2"/>
<dbReference type="Pfam" id="PF01613">
    <property type="entry name" value="Flavin_Reduct"/>
    <property type="match status" value="1"/>
</dbReference>
<reference evidence="5" key="3">
    <citation type="submission" date="2016-08" db="EMBL/GenBank/DDBJ databases">
        <title>Sequencing, Assembly and Comparative Genomics of S. aureofaciens ATCC 10762.</title>
        <authorList>
            <person name="Gradnigo J.S."/>
            <person name="Johnson N."/>
            <person name="Somerville G.A."/>
        </authorList>
    </citation>
    <scope>NUCLEOTIDE SEQUENCE [LARGE SCALE GENOMIC DNA]</scope>
    <source>
        <strain evidence="5">ATCC 10762</strain>
    </source>
</reference>
<dbReference type="SMR" id="A0A1E7N1R6"/>
<dbReference type="GO" id="GO:0042602">
    <property type="term" value="F:riboflavin reductase (NADPH) activity"/>
    <property type="evidence" value="ECO:0007669"/>
    <property type="project" value="TreeGrafter"/>
</dbReference>
<dbReference type="KEGG" id="kau:B6264_26775"/>
<protein>
    <submittedName>
        <fullName evidence="5">Monooxygenase</fullName>
    </submittedName>
</protein>
<keyword evidence="5" id="KW-0503">Monooxygenase</keyword>
<comment type="similarity">
    <text evidence="1">Belongs to the non-flavoprotein flavin reductase family.</text>
</comment>
<dbReference type="GeneID" id="97489442"/>
<feature type="domain" description="Flavin reductase like" evidence="3">
    <location>
        <begin position="20"/>
        <end position="165"/>
    </location>
</feature>
<dbReference type="GO" id="GO:0004497">
    <property type="term" value="F:monooxygenase activity"/>
    <property type="evidence" value="ECO:0007669"/>
    <property type="project" value="UniProtKB-KW"/>
</dbReference>
<evidence type="ECO:0000259" key="3">
    <source>
        <dbReference type="SMART" id="SM00903"/>
    </source>
</evidence>
<dbReference type="Proteomes" id="UP000037395">
    <property type="component" value="Unassembled WGS sequence"/>
</dbReference>
<proteinExistence type="inferred from homology"/>
<dbReference type="PANTHER" id="PTHR30466">
    <property type="entry name" value="FLAVIN REDUCTASE"/>
    <property type="match status" value="1"/>
</dbReference>
<evidence type="ECO:0000313" key="6">
    <source>
        <dbReference type="Proteomes" id="UP000037395"/>
    </source>
</evidence>
<evidence type="ECO:0000256" key="2">
    <source>
        <dbReference type="ARBA" id="ARBA00023002"/>
    </source>
</evidence>
<dbReference type="Gene3D" id="2.30.110.10">
    <property type="entry name" value="Electron Transport, Fmn-binding Protein, Chain A"/>
    <property type="match status" value="1"/>
</dbReference>
<accession>A0A1E7N1R6</accession>
<reference evidence="4" key="1">
    <citation type="journal article" date="2014" name="Int. J. Syst. Evol. Microbiol.">
        <title>Complete genome sequence of Corynebacterium casei LMG S-19264T (=DSM 44701T), isolated from a smear-ripened cheese.</title>
        <authorList>
            <consortium name="US DOE Joint Genome Institute (JGI-PGF)"/>
            <person name="Walter F."/>
            <person name="Albersmeier A."/>
            <person name="Kalinowski J."/>
            <person name="Ruckert C."/>
        </authorList>
    </citation>
    <scope>NUCLEOTIDE SEQUENCE</scope>
    <source>
        <strain evidence="4">JCM 4434</strain>
    </source>
</reference>
<reference evidence="6" key="4">
    <citation type="submission" date="2016-08" db="EMBL/GenBank/DDBJ databases">
        <title>Sequencing, assembly and comparative genomics of S. aureofaciens ATCC 10762.</title>
        <authorList>
            <person name="Gradnigo J.S."/>
            <person name="Johnson N."/>
            <person name="Somerville G.A."/>
        </authorList>
    </citation>
    <scope>NUCLEOTIDE SEQUENCE [LARGE SCALE GENOMIC DNA]</scope>
    <source>
        <strain evidence="6">ATCC 10762 / DSM 40127 / CCM 3239 / JCM 4008 / LMG 5968 / NBRC 12843 / NCIMB 8234 / A-377</strain>
    </source>
</reference>
<keyword evidence="2" id="KW-0560">Oxidoreductase</keyword>
<dbReference type="SUPFAM" id="SSF50475">
    <property type="entry name" value="FMN-binding split barrel"/>
    <property type="match status" value="1"/>
</dbReference>
<keyword evidence="6" id="KW-1185">Reference proteome</keyword>
<dbReference type="RefSeq" id="WP_043389671.1">
    <property type="nucleotide sequence ID" value="NZ_BMUB01000026.1"/>
</dbReference>
<evidence type="ECO:0000256" key="1">
    <source>
        <dbReference type="ARBA" id="ARBA00008898"/>
    </source>
</evidence>
<dbReference type="EMBL" id="BMUB01000026">
    <property type="protein sequence ID" value="GGV01674.1"/>
    <property type="molecule type" value="Genomic_DNA"/>
</dbReference>
<reference evidence="4" key="5">
    <citation type="submission" date="2020-09" db="EMBL/GenBank/DDBJ databases">
        <authorList>
            <person name="Sun Q."/>
            <person name="Ohkuma M."/>
        </authorList>
    </citation>
    <scope>NUCLEOTIDE SEQUENCE</scope>
    <source>
        <strain evidence="4">JCM 4434</strain>
    </source>
</reference>
<dbReference type="Proteomes" id="UP000610124">
    <property type="component" value="Unassembled WGS sequence"/>
</dbReference>
<dbReference type="InterPro" id="IPR012349">
    <property type="entry name" value="Split_barrel_FMN-bd"/>
</dbReference>
<dbReference type="InterPro" id="IPR002563">
    <property type="entry name" value="Flavin_Rdtase-like_dom"/>
</dbReference>
<dbReference type="PANTHER" id="PTHR30466:SF11">
    <property type="entry name" value="FLAVIN-DEPENDENT MONOOXYGENASE, REDUCTASE SUBUNIT HSAB"/>
    <property type="match status" value="1"/>
</dbReference>
<dbReference type="InterPro" id="IPR050268">
    <property type="entry name" value="NADH-dep_flavin_reductase"/>
</dbReference>
<organism evidence="5 6">
    <name type="scientific">Kitasatospora aureofaciens</name>
    <name type="common">Streptomyces aureofaciens</name>
    <dbReference type="NCBI Taxonomy" id="1894"/>
    <lineage>
        <taxon>Bacteria</taxon>
        <taxon>Bacillati</taxon>
        <taxon>Actinomycetota</taxon>
        <taxon>Actinomycetes</taxon>
        <taxon>Kitasatosporales</taxon>
        <taxon>Streptomycetaceae</taxon>
        <taxon>Kitasatospora</taxon>
    </lineage>
</organism>
<gene>
    <name evidence="4" type="primary">mmyF</name>
    <name evidence="4" type="ORF">GCM10010502_65300</name>
    <name evidence="5" type="ORF">HS99_0009015</name>
</gene>